<name>A0A4S8PZV9_9ACTN</name>
<organism evidence="1 2">
    <name type="scientific">Glycomyces buryatensis</name>
    <dbReference type="NCBI Taxonomy" id="2570927"/>
    <lineage>
        <taxon>Bacteria</taxon>
        <taxon>Bacillati</taxon>
        <taxon>Actinomycetota</taxon>
        <taxon>Actinomycetes</taxon>
        <taxon>Glycomycetales</taxon>
        <taxon>Glycomycetaceae</taxon>
        <taxon>Glycomyces</taxon>
    </lineage>
</organism>
<reference evidence="1 2" key="2">
    <citation type="submission" date="2019-05" db="EMBL/GenBank/DDBJ databases">
        <title>Glycomyces buryatensis sp. nov.</title>
        <authorList>
            <person name="Nikitina E."/>
        </authorList>
    </citation>
    <scope>NUCLEOTIDE SEQUENCE [LARGE SCALE GENOMIC DNA]</scope>
    <source>
        <strain evidence="1 2">18</strain>
    </source>
</reference>
<evidence type="ECO:0000313" key="1">
    <source>
        <dbReference type="EMBL" id="THV35622.1"/>
    </source>
</evidence>
<evidence type="ECO:0000313" key="2">
    <source>
        <dbReference type="Proteomes" id="UP000308760"/>
    </source>
</evidence>
<comment type="caution">
    <text evidence="1">The sequence shown here is derived from an EMBL/GenBank/DDBJ whole genome shotgun (WGS) entry which is preliminary data.</text>
</comment>
<evidence type="ECO:0008006" key="3">
    <source>
        <dbReference type="Google" id="ProtNLM"/>
    </source>
</evidence>
<dbReference type="AlphaFoldDB" id="A0A4S8PZV9"/>
<gene>
    <name evidence="1" type="ORF">FAB82_22355</name>
</gene>
<sequence>MVRMLIELPDGLARWLARDAARMGTSRQDLVLQKLRRDFERSQEFEVVVDRALEKNRELLRRLAE</sequence>
<keyword evidence="2" id="KW-1185">Reference proteome</keyword>
<accession>A0A4S8PZV9</accession>
<dbReference type="EMBL" id="STGY01000073">
    <property type="protein sequence ID" value="THV35622.1"/>
    <property type="molecule type" value="Genomic_DNA"/>
</dbReference>
<dbReference type="RefSeq" id="WP_136536782.1">
    <property type="nucleotide sequence ID" value="NZ_STGY01000073.1"/>
</dbReference>
<proteinExistence type="predicted"/>
<dbReference type="Proteomes" id="UP000308760">
    <property type="component" value="Unassembled WGS sequence"/>
</dbReference>
<protein>
    <recommendedName>
        <fullName evidence="3">Ribbon-helix-helix protein, CopG family</fullName>
    </recommendedName>
</protein>
<reference evidence="2" key="1">
    <citation type="submission" date="2019-04" db="EMBL/GenBank/DDBJ databases">
        <title>Nocardioides xinjiangensis sp. nov.</title>
        <authorList>
            <person name="Liu S."/>
        </authorList>
    </citation>
    <scope>NUCLEOTIDE SEQUENCE [LARGE SCALE GENOMIC DNA]</scope>
    <source>
        <strain evidence="2">18</strain>
    </source>
</reference>